<evidence type="ECO:0000256" key="6">
    <source>
        <dbReference type="ARBA" id="ARBA00022723"/>
    </source>
</evidence>
<dbReference type="PANTHER" id="PTHR13932:SF5">
    <property type="entry name" value="RADICAL S-ADENOSYL METHIONINE DOMAIN-CONTAINING PROTEIN 1, MITOCHONDRIAL"/>
    <property type="match status" value="1"/>
</dbReference>
<keyword evidence="10" id="KW-0004">4Fe-4S</keyword>
<dbReference type="Pfam" id="PF06969">
    <property type="entry name" value="HemN_C"/>
    <property type="match status" value="1"/>
</dbReference>
<dbReference type="Proteomes" id="UP001320768">
    <property type="component" value="Unassembled WGS sequence"/>
</dbReference>
<evidence type="ECO:0000256" key="8">
    <source>
        <dbReference type="ARBA" id="ARBA00023014"/>
    </source>
</evidence>
<feature type="domain" description="Radical SAM core" evidence="11">
    <location>
        <begin position="1"/>
        <end position="230"/>
    </location>
</feature>
<dbReference type="PROSITE" id="PS51918">
    <property type="entry name" value="RADICAL_SAM"/>
    <property type="match status" value="1"/>
</dbReference>
<protein>
    <recommendedName>
        <fullName evidence="3 10">Heme chaperone HemW</fullName>
    </recommendedName>
</protein>
<dbReference type="InterPro" id="IPR007197">
    <property type="entry name" value="rSAM"/>
</dbReference>
<gene>
    <name evidence="12" type="primary">hemW</name>
    <name evidence="12" type="ORF">MKS91_00690</name>
</gene>
<evidence type="ECO:0000256" key="7">
    <source>
        <dbReference type="ARBA" id="ARBA00023004"/>
    </source>
</evidence>
<evidence type="ECO:0000256" key="4">
    <source>
        <dbReference type="ARBA" id="ARBA00022617"/>
    </source>
</evidence>
<sequence length="373" mass="42502">MIPLSLYIHLPWCVKKCPYCDFNAHPLKDNTDLEGYIKRLVEDLHSHQSILESRPIRSIFIGGGTPSLFSAQQLAPLFQAIQQYQDISKIEITIEANPGTQDCASYSGYVDLGINRISIGGQSFNPAMLTNLGRIHNGDLTHQAIIQAQNAGFKRINLDIMYGLPHQTLQEALDDLQQFIDYKLEHLSWYQLNIEANTLFAVKKPELPSDDMINDMDLAGSHLLIKNGYRQYEISAWTRNQPSFHNLNYWHFGDYLGIGCGAHSKITQTNPFKIERVIKHKHPKAYMNHLIQELKEVPKSDVILEYCIGQFRTLDPLDLDTFEKRTQLHRDHLIQALKSASEAGLLTITPSTISLTDKGFRHHNELCLSLVKQ</sequence>
<keyword evidence="8 10" id="KW-0411">Iron-sulfur</keyword>
<evidence type="ECO:0000256" key="9">
    <source>
        <dbReference type="ARBA" id="ARBA00023186"/>
    </source>
</evidence>
<keyword evidence="10" id="KW-0963">Cytoplasm</keyword>
<comment type="subcellular location">
    <subcellularLocation>
        <location evidence="10">Cytoplasm</location>
    </subcellularLocation>
</comment>
<dbReference type="EMBL" id="JAKUDN010000001">
    <property type="protein sequence ID" value="MCP8351813.1"/>
    <property type="molecule type" value="Genomic_DNA"/>
</dbReference>
<keyword evidence="4 10" id="KW-0349">Heme</keyword>
<reference evidence="12 13" key="1">
    <citation type="journal article" date="2022" name="Nat. Microbiol.">
        <title>The microbiome of a bacterivorous marine choanoflagellate contains a resource-demanding obligate bacterial associate.</title>
        <authorList>
            <person name="Needham D.M."/>
            <person name="Poirier C."/>
            <person name="Bachy C."/>
            <person name="George E.E."/>
            <person name="Wilken S."/>
            <person name="Yung C.C.M."/>
            <person name="Limardo A.J."/>
            <person name="Morando M."/>
            <person name="Sudek L."/>
            <person name="Malmstrom R.R."/>
            <person name="Keeling P.J."/>
            <person name="Santoro A.E."/>
            <person name="Worden A.Z."/>
        </authorList>
    </citation>
    <scope>NUCLEOTIDE SEQUENCE [LARGE SCALE GENOMIC DNA]</scope>
    <source>
        <strain evidence="12 13">Comchoano-2</strain>
    </source>
</reference>
<comment type="cofactor">
    <cofactor evidence="1">
        <name>[4Fe-4S] cluster</name>
        <dbReference type="ChEBI" id="CHEBI:49883"/>
    </cofactor>
</comment>
<evidence type="ECO:0000313" key="13">
    <source>
        <dbReference type="Proteomes" id="UP001320768"/>
    </source>
</evidence>
<keyword evidence="9 10" id="KW-0143">Chaperone</keyword>
<dbReference type="CDD" id="cd01335">
    <property type="entry name" value="Radical_SAM"/>
    <property type="match status" value="1"/>
</dbReference>
<dbReference type="InterPro" id="IPR006638">
    <property type="entry name" value="Elp3/MiaA/NifB-like_rSAM"/>
</dbReference>
<evidence type="ECO:0000256" key="5">
    <source>
        <dbReference type="ARBA" id="ARBA00022691"/>
    </source>
</evidence>
<evidence type="ECO:0000256" key="10">
    <source>
        <dbReference type="RuleBase" id="RU364116"/>
    </source>
</evidence>
<keyword evidence="13" id="KW-1185">Reference proteome</keyword>
<dbReference type="InterPro" id="IPR034505">
    <property type="entry name" value="Coproporphyrinogen-III_oxidase"/>
</dbReference>
<dbReference type="RefSeq" id="WP_258568926.1">
    <property type="nucleotide sequence ID" value="NZ_JAKUDN010000001.1"/>
</dbReference>
<dbReference type="NCBIfam" id="TIGR00539">
    <property type="entry name" value="hemN_rel"/>
    <property type="match status" value="1"/>
</dbReference>
<evidence type="ECO:0000313" key="12">
    <source>
        <dbReference type="EMBL" id="MCP8351813.1"/>
    </source>
</evidence>
<evidence type="ECO:0000259" key="11">
    <source>
        <dbReference type="PROSITE" id="PS51918"/>
    </source>
</evidence>
<keyword evidence="5 10" id="KW-0949">S-adenosyl-L-methionine</keyword>
<proteinExistence type="inferred from homology"/>
<dbReference type="InterPro" id="IPR058240">
    <property type="entry name" value="rSAM_sf"/>
</dbReference>
<dbReference type="SFLD" id="SFLDF00562">
    <property type="entry name" value="HemN-like__clustered_with_heat"/>
    <property type="match status" value="1"/>
</dbReference>
<dbReference type="SMART" id="SM00729">
    <property type="entry name" value="Elp3"/>
    <property type="match status" value="1"/>
</dbReference>
<dbReference type="SFLD" id="SFLDS00029">
    <property type="entry name" value="Radical_SAM"/>
    <property type="match status" value="1"/>
</dbReference>
<dbReference type="InterPro" id="IPR004559">
    <property type="entry name" value="HemW-like"/>
</dbReference>
<comment type="similarity">
    <text evidence="2">Belongs to the anaerobic coproporphyrinogen-III oxidase family. HemW subfamily.</text>
</comment>
<name>A0ABT1L4L9_9GAMM</name>
<comment type="function">
    <text evidence="10">Probably acts as a heme chaperone, transferring heme to an unknown acceptor. Binds one molecule of heme per monomer, possibly covalently. Binds 1 [4Fe-4S] cluster. The cluster is coordinated with 3 cysteines and an exchangeable S-adenosyl-L-methionine.</text>
</comment>
<dbReference type="SFLD" id="SFLDF00288">
    <property type="entry name" value="HemN-like__clustered_with_nucl"/>
    <property type="match status" value="1"/>
</dbReference>
<dbReference type="SFLD" id="SFLDG01065">
    <property type="entry name" value="anaerobic_coproporphyrinogen-I"/>
    <property type="match status" value="1"/>
</dbReference>
<dbReference type="Pfam" id="PF04055">
    <property type="entry name" value="Radical_SAM"/>
    <property type="match status" value="1"/>
</dbReference>
<dbReference type="Gene3D" id="3.20.20.70">
    <property type="entry name" value="Aldolase class I"/>
    <property type="match status" value="1"/>
</dbReference>
<accession>A0ABT1L4L9</accession>
<keyword evidence="6 10" id="KW-0479">Metal-binding</keyword>
<evidence type="ECO:0000256" key="3">
    <source>
        <dbReference type="ARBA" id="ARBA00017228"/>
    </source>
</evidence>
<dbReference type="InterPro" id="IPR013785">
    <property type="entry name" value="Aldolase_TIM"/>
</dbReference>
<dbReference type="PANTHER" id="PTHR13932">
    <property type="entry name" value="COPROPORPHYRINIGEN III OXIDASE"/>
    <property type="match status" value="1"/>
</dbReference>
<keyword evidence="7 10" id="KW-0408">Iron</keyword>
<dbReference type="InterPro" id="IPR010723">
    <property type="entry name" value="HemN_C"/>
</dbReference>
<organism evidence="12 13">
    <name type="scientific">Candidatus Synchoanobacter obligatus</name>
    <dbReference type="NCBI Taxonomy" id="2919597"/>
    <lineage>
        <taxon>Bacteria</taxon>
        <taxon>Pseudomonadati</taxon>
        <taxon>Pseudomonadota</taxon>
        <taxon>Gammaproteobacteria</taxon>
        <taxon>Candidatus Comchoanobacterales</taxon>
        <taxon>Candidatus Comchoanobacteraceae</taxon>
        <taxon>Candidatus Synchoanobacter</taxon>
    </lineage>
</organism>
<evidence type="ECO:0000256" key="1">
    <source>
        <dbReference type="ARBA" id="ARBA00001966"/>
    </source>
</evidence>
<comment type="caution">
    <text evidence="12">The sequence shown here is derived from an EMBL/GenBank/DDBJ whole genome shotgun (WGS) entry which is preliminary data.</text>
</comment>
<evidence type="ECO:0000256" key="2">
    <source>
        <dbReference type="ARBA" id="ARBA00006100"/>
    </source>
</evidence>
<dbReference type="SUPFAM" id="SSF102114">
    <property type="entry name" value="Radical SAM enzymes"/>
    <property type="match status" value="1"/>
</dbReference>